<organism evidence="1 2">
    <name type="scientific">Ensete ventricosum</name>
    <name type="common">Abyssinian banana</name>
    <name type="synonym">Musa ensete</name>
    <dbReference type="NCBI Taxonomy" id="4639"/>
    <lineage>
        <taxon>Eukaryota</taxon>
        <taxon>Viridiplantae</taxon>
        <taxon>Streptophyta</taxon>
        <taxon>Embryophyta</taxon>
        <taxon>Tracheophyta</taxon>
        <taxon>Spermatophyta</taxon>
        <taxon>Magnoliopsida</taxon>
        <taxon>Liliopsida</taxon>
        <taxon>Zingiberales</taxon>
        <taxon>Musaceae</taxon>
        <taxon>Ensete</taxon>
    </lineage>
</organism>
<dbReference type="AlphaFoldDB" id="A0A427B103"/>
<dbReference type="Proteomes" id="UP000287651">
    <property type="component" value="Unassembled WGS sequence"/>
</dbReference>
<proteinExistence type="predicted"/>
<gene>
    <name evidence="1" type="ORF">B296_00010884</name>
</gene>
<sequence length="247" mass="26995">MLCGRLRGRPHGLSENSALIDPRFMSDATNARQLSSATPHYISDTFCTLPWRSPTETPSSARCRIQGGGSRAPARLVRYSSDLRCFTLRSRGTKPYRRVLVSWVVGDTADQVLAVFGDLVEIVGDSTESDVDGEPQSSGLRIFGGSAGFDCGKDGERAPFPLQEELMACGGVCQQSHVAVVNETYDAGNEILVVNDRLTNHIPAASTKLDFDGGAPPDHAWRRRLNSHANRLKEFSVTFMEAIQMVH</sequence>
<reference evidence="1 2" key="1">
    <citation type="journal article" date="2014" name="Agronomy (Basel)">
        <title>A Draft Genome Sequence for Ensete ventricosum, the Drought-Tolerant Tree Against Hunger.</title>
        <authorList>
            <person name="Harrison J."/>
            <person name="Moore K.A."/>
            <person name="Paszkiewicz K."/>
            <person name="Jones T."/>
            <person name="Grant M."/>
            <person name="Ambacheew D."/>
            <person name="Muzemil S."/>
            <person name="Studholme D.J."/>
        </authorList>
    </citation>
    <scope>NUCLEOTIDE SEQUENCE [LARGE SCALE GENOMIC DNA]</scope>
</reference>
<protein>
    <submittedName>
        <fullName evidence="1">Uncharacterized protein</fullName>
    </submittedName>
</protein>
<evidence type="ECO:0000313" key="2">
    <source>
        <dbReference type="Proteomes" id="UP000287651"/>
    </source>
</evidence>
<dbReference type="EMBL" id="AMZH03000746">
    <property type="protein sequence ID" value="RRT82191.1"/>
    <property type="molecule type" value="Genomic_DNA"/>
</dbReference>
<comment type="caution">
    <text evidence="1">The sequence shown here is derived from an EMBL/GenBank/DDBJ whole genome shotgun (WGS) entry which is preliminary data.</text>
</comment>
<evidence type="ECO:0000313" key="1">
    <source>
        <dbReference type="EMBL" id="RRT82191.1"/>
    </source>
</evidence>
<name>A0A427B103_ENSVE</name>
<accession>A0A427B103</accession>